<organism evidence="8 9">
    <name type="scientific">Streptomyces yaanensis</name>
    <dbReference type="NCBI Taxonomy" id="1142239"/>
    <lineage>
        <taxon>Bacteria</taxon>
        <taxon>Bacillati</taxon>
        <taxon>Actinomycetota</taxon>
        <taxon>Actinomycetes</taxon>
        <taxon>Kitasatosporales</taxon>
        <taxon>Streptomycetaceae</taxon>
        <taxon>Streptomyces</taxon>
    </lineage>
</organism>
<feature type="transmembrane region" description="Helical" evidence="6">
    <location>
        <begin position="290"/>
        <end position="311"/>
    </location>
</feature>
<evidence type="ECO:0000256" key="2">
    <source>
        <dbReference type="ARBA" id="ARBA00022692"/>
    </source>
</evidence>
<evidence type="ECO:0000313" key="8">
    <source>
        <dbReference type="EMBL" id="MFC3573523.1"/>
    </source>
</evidence>
<evidence type="ECO:0000259" key="7">
    <source>
        <dbReference type="SMART" id="SM00752"/>
    </source>
</evidence>
<dbReference type="InterPro" id="IPR011020">
    <property type="entry name" value="HTTM-like"/>
</dbReference>
<sequence>MNRITLRVSRGVARITEAALGPYQTAVIRIGFATTWLLFLLREFPHRHEMYGPDGPWSWDLAQRLVTKNHAFTLLLWSDSRVWFEAVYVLAVLSSALLLVGWRTRTMSVLFMVGVLSLQNRSVFMGDGGDNVIHLMAIYLVFTRCGQVWSLDERRARRALAVRVSGERPEPDRVGPALWGVLGLALALATGSGRMGTDWLIVFWALWAVHGLWWYVGRRAPYGQPRILLDVVANFVHNAALLVIMAEACLIYSTAGWYKIQGSRWQDGTAVYYPLHIASFSPWPALSDLLASYGAIVLLVTYVTVAAQVAFPFTLFNRRVKNVLLVFMMAEHLAIAVVLGLPFFSLAMIAADAVFLPTSFLRRLGVWAARARARLMAGGAGRSRTLPGPRGQRPPTEEAAERPQVSSTA</sequence>
<evidence type="ECO:0000256" key="6">
    <source>
        <dbReference type="SAM" id="Phobius"/>
    </source>
</evidence>
<accession>A0ABV7S9R3</accession>
<keyword evidence="3 6" id="KW-1133">Transmembrane helix</keyword>
<dbReference type="RefSeq" id="WP_310762995.1">
    <property type="nucleotide sequence ID" value="NZ_JBHRWR010000008.1"/>
</dbReference>
<comment type="subcellular location">
    <subcellularLocation>
        <location evidence="1">Endomembrane system</location>
        <topology evidence="1">Multi-pass membrane protein</topology>
    </subcellularLocation>
</comment>
<feature type="transmembrane region" description="Helical" evidence="6">
    <location>
        <begin position="20"/>
        <end position="41"/>
    </location>
</feature>
<feature type="domain" description="HTTM-like" evidence="7">
    <location>
        <begin position="17"/>
        <end position="360"/>
    </location>
</feature>
<reference evidence="9" key="1">
    <citation type="journal article" date="2019" name="Int. J. Syst. Evol. Microbiol.">
        <title>The Global Catalogue of Microorganisms (GCM) 10K type strain sequencing project: providing services to taxonomists for standard genome sequencing and annotation.</title>
        <authorList>
            <consortium name="The Broad Institute Genomics Platform"/>
            <consortium name="The Broad Institute Genome Sequencing Center for Infectious Disease"/>
            <person name="Wu L."/>
            <person name="Ma J."/>
        </authorList>
    </citation>
    <scope>NUCLEOTIDE SEQUENCE [LARGE SCALE GENOMIC DNA]</scope>
    <source>
        <strain evidence="9">CGMCC 4.7035</strain>
    </source>
</reference>
<dbReference type="PANTHER" id="PTHR39535">
    <property type="entry name" value="SPORULATION-DELAYING PROTEIN SDPB"/>
    <property type="match status" value="1"/>
</dbReference>
<evidence type="ECO:0000313" key="9">
    <source>
        <dbReference type="Proteomes" id="UP001595701"/>
    </source>
</evidence>
<keyword evidence="4 6" id="KW-0472">Membrane</keyword>
<proteinExistence type="predicted"/>
<dbReference type="SMART" id="SM00752">
    <property type="entry name" value="HTTM"/>
    <property type="match status" value="1"/>
</dbReference>
<keyword evidence="2 6" id="KW-0812">Transmembrane</keyword>
<name>A0ABV7S9R3_9ACTN</name>
<dbReference type="InterPro" id="IPR052964">
    <property type="entry name" value="Sporulation_signal_mat"/>
</dbReference>
<feature type="transmembrane region" description="Helical" evidence="6">
    <location>
        <begin position="323"/>
        <end position="351"/>
    </location>
</feature>
<evidence type="ECO:0000256" key="3">
    <source>
        <dbReference type="ARBA" id="ARBA00022989"/>
    </source>
</evidence>
<dbReference type="EMBL" id="JBHRWR010000008">
    <property type="protein sequence ID" value="MFC3573523.1"/>
    <property type="molecule type" value="Genomic_DNA"/>
</dbReference>
<feature type="transmembrane region" description="Helical" evidence="6">
    <location>
        <begin position="173"/>
        <end position="193"/>
    </location>
</feature>
<gene>
    <name evidence="8" type="ORF">ACFOZ0_09625</name>
</gene>
<evidence type="ECO:0000256" key="4">
    <source>
        <dbReference type="ARBA" id="ARBA00023136"/>
    </source>
</evidence>
<evidence type="ECO:0000256" key="1">
    <source>
        <dbReference type="ARBA" id="ARBA00004127"/>
    </source>
</evidence>
<evidence type="ECO:0000256" key="5">
    <source>
        <dbReference type="SAM" id="MobiDB-lite"/>
    </source>
</evidence>
<comment type="caution">
    <text evidence="8">The sequence shown here is derived from an EMBL/GenBank/DDBJ whole genome shotgun (WGS) entry which is preliminary data.</text>
</comment>
<protein>
    <submittedName>
        <fullName evidence="8">HTTM domain-containing protein</fullName>
    </submittedName>
</protein>
<feature type="transmembrane region" description="Helical" evidence="6">
    <location>
        <begin position="199"/>
        <end position="216"/>
    </location>
</feature>
<keyword evidence="9" id="KW-1185">Reference proteome</keyword>
<feature type="region of interest" description="Disordered" evidence="5">
    <location>
        <begin position="379"/>
        <end position="409"/>
    </location>
</feature>
<dbReference type="Proteomes" id="UP001595701">
    <property type="component" value="Unassembled WGS sequence"/>
</dbReference>
<feature type="transmembrane region" description="Helical" evidence="6">
    <location>
        <begin position="82"/>
        <end position="102"/>
    </location>
</feature>
<feature type="transmembrane region" description="Helical" evidence="6">
    <location>
        <begin position="228"/>
        <end position="255"/>
    </location>
</feature>
<dbReference type="PANTHER" id="PTHR39535:SF2">
    <property type="entry name" value="HTTM DOMAIN-CONTAINING PROTEIN"/>
    <property type="match status" value="1"/>
</dbReference>